<evidence type="ECO:0000256" key="1">
    <source>
        <dbReference type="ARBA" id="ARBA00012528"/>
    </source>
</evidence>
<dbReference type="NCBIfam" id="TIGR00254">
    <property type="entry name" value="GGDEF"/>
    <property type="match status" value="1"/>
</dbReference>
<keyword evidence="7" id="KW-1185">Reference proteome</keyword>
<keyword evidence="3" id="KW-0812">Transmembrane</keyword>
<dbReference type="CDD" id="cd01949">
    <property type="entry name" value="GGDEF"/>
    <property type="match status" value="1"/>
</dbReference>
<dbReference type="InterPro" id="IPR050469">
    <property type="entry name" value="Diguanylate_Cyclase"/>
</dbReference>
<feature type="domain" description="GGDEF" evidence="5">
    <location>
        <begin position="664"/>
        <end position="790"/>
    </location>
</feature>
<feature type="chain" id="PRO_5045198428" description="diguanylate cyclase" evidence="4">
    <location>
        <begin position="30"/>
        <end position="790"/>
    </location>
</feature>
<dbReference type="InterPro" id="IPR029787">
    <property type="entry name" value="Nucleotide_cyclase"/>
</dbReference>
<dbReference type="InterPro" id="IPR001638">
    <property type="entry name" value="Solute-binding_3/MltF_N"/>
</dbReference>
<dbReference type="Pfam" id="PF09084">
    <property type="entry name" value="NMT1"/>
    <property type="match status" value="1"/>
</dbReference>
<dbReference type="EMBL" id="BSOR01000080">
    <property type="protein sequence ID" value="GLR65259.1"/>
    <property type="molecule type" value="Genomic_DNA"/>
</dbReference>
<name>A0ABQ5ZYI2_9GAMM</name>
<evidence type="ECO:0000259" key="5">
    <source>
        <dbReference type="PROSITE" id="PS50887"/>
    </source>
</evidence>
<keyword evidence="3" id="KW-0472">Membrane</keyword>
<dbReference type="Gene3D" id="3.30.70.270">
    <property type="match status" value="1"/>
</dbReference>
<keyword evidence="4" id="KW-0732">Signal</keyword>
<dbReference type="Gene3D" id="3.40.190.10">
    <property type="entry name" value="Periplasmic binding protein-like II"/>
    <property type="match status" value="4"/>
</dbReference>
<dbReference type="SUPFAM" id="SSF55073">
    <property type="entry name" value="Nucleotide cyclase"/>
    <property type="match status" value="1"/>
</dbReference>
<feature type="signal peptide" evidence="4">
    <location>
        <begin position="1"/>
        <end position="29"/>
    </location>
</feature>
<evidence type="ECO:0000256" key="2">
    <source>
        <dbReference type="ARBA" id="ARBA00034247"/>
    </source>
</evidence>
<dbReference type="EC" id="2.7.7.65" evidence="1"/>
<dbReference type="RefSeq" id="WP_027850948.1">
    <property type="nucleotide sequence ID" value="NZ_BSOR01000080.1"/>
</dbReference>
<organism evidence="6 7">
    <name type="scientific">Marinospirillum insulare</name>
    <dbReference type="NCBI Taxonomy" id="217169"/>
    <lineage>
        <taxon>Bacteria</taxon>
        <taxon>Pseudomonadati</taxon>
        <taxon>Pseudomonadota</taxon>
        <taxon>Gammaproteobacteria</taxon>
        <taxon>Oceanospirillales</taxon>
        <taxon>Oceanospirillaceae</taxon>
        <taxon>Marinospirillum</taxon>
    </lineage>
</organism>
<dbReference type="SMART" id="SM00267">
    <property type="entry name" value="GGDEF"/>
    <property type="match status" value="1"/>
</dbReference>
<sequence length="790" mass="88981">MNTPFPKNLLAQLRFCLYLLLLVSSLSTASDTVVIQLKWLHQFQSAGYYAALDQGYFAEEGLNVELRERDIELSNVDQVLAGEAQYGVTDSIILLNQTQRNGVILVAPIFQHSPNVLISLRSSNINRPTDLVGRRLAFYENDTDGISVLAMLAEQGVLKDGLIKVDLSNRIERLISGEVDAIAAYSTNEPVVLRELGYSINILDPKHYGMDFYGDVFFTSTDEANKHPSRVAAMRRAVLRGWEYALDNKEEIVDLILRDYNTQNKTKQALMTEAQGLETLVARHTTELGTLVPGRLEYMLALLAKTKIIETELTQSDYEQRIGRLIFDSQPNKALNLTPEEQAFLASNPTLKVGVDRNWPPFEYLDTKDIVLQGISRDYIRLLEELLHLKFAIQDQLSWPETLDEAKAGGVDFFPAITKTPERSQYLSFTQPYIRSPMIIVTDNQVSFISNMNELNARRVAVVKGYASHEMLEKHHPLIQLDLRDSAIEALKAVAAGEVDAFIDNLAVASYLIRTQGLANLKISGQTPYSFDLSMAVQKDQLLLKSILDKALAHISRQQHTNIYDSWVTLEVEKGFPWSKFLPPFIGLGLTLLVLCCYTIYLFKLNQRIRVVNCKLKKAELALKEKNIQLEKASVTDKLTGAYNRHYLDKALQDLLALAQRHKRPMSIALFDLDLFKKVNDNFGHQVGDKVLQAFVELVDKNTRVNDVFGRWGGEEFLLICPETNKEQACLVVEKIRSALEKQFFDEGIKQTVSAGIVEAKQGLTVDDLLSLADEKLYLAKGAGRNKAMS</sequence>
<proteinExistence type="predicted"/>
<dbReference type="SUPFAM" id="SSF53850">
    <property type="entry name" value="Periplasmic binding protein-like II"/>
    <property type="match status" value="2"/>
</dbReference>
<dbReference type="InterPro" id="IPR000160">
    <property type="entry name" value="GGDEF_dom"/>
</dbReference>
<dbReference type="Pfam" id="PF00497">
    <property type="entry name" value="SBP_bac_3"/>
    <property type="match status" value="1"/>
</dbReference>
<feature type="transmembrane region" description="Helical" evidence="3">
    <location>
        <begin position="581"/>
        <end position="603"/>
    </location>
</feature>
<dbReference type="InterPro" id="IPR015168">
    <property type="entry name" value="SsuA/THI5"/>
</dbReference>
<dbReference type="PANTHER" id="PTHR45138:SF9">
    <property type="entry name" value="DIGUANYLATE CYCLASE DGCM-RELATED"/>
    <property type="match status" value="1"/>
</dbReference>
<dbReference type="Pfam" id="PF00990">
    <property type="entry name" value="GGDEF"/>
    <property type="match status" value="1"/>
</dbReference>
<evidence type="ECO:0000256" key="3">
    <source>
        <dbReference type="SAM" id="Phobius"/>
    </source>
</evidence>
<comment type="caution">
    <text evidence="6">The sequence shown here is derived from an EMBL/GenBank/DDBJ whole genome shotgun (WGS) entry which is preliminary data.</text>
</comment>
<dbReference type="Proteomes" id="UP001156682">
    <property type="component" value="Unassembled WGS sequence"/>
</dbReference>
<gene>
    <name evidence="6" type="ORF">GCM10007878_26980</name>
</gene>
<accession>A0ABQ5ZYI2</accession>
<evidence type="ECO:0000256" key="4">
    <source>
        <dbReference type="SAM" id="SignalP"/>
    </source>
</evidence>
<dbReference type="SMART" id="SM00062">
    <property type="entry name" value="PBPb"/>
    <property type="match status" value="1"/>
</dbReference>
<dbReference type="CDD" id="cd01007">
    <property type="entry name" value="PBP2_BvgS_HisK_like"/>
    <property type="match status" value="1"/>
</dbReference>
<protein>
    <recommendedName>
        <fullName evidence="1">diguanylate cyclase</fullName>
        <ecNumber evidence="1">2.7.7.65</ecNumber>
    </recommendedName>
</protein>
<comment type="catalytic activity">
    <reaction evidence="2">
        <text>2 GTP = 3',3'-c-di-GMP + 2 diphosphate</text>
        <dbReference type="Rhea" id="RHEA:24898"/>
        <dbReference type="ChEBI" id="CHEBI:33019"/>
        <dbReference type="ChEBI" id="CHEBI:37565"/>
        <dbReference type="ChEBI" id="CHEBI:58805"/>
        <dbReference type="EC" id="2.7.7.65"/>
    </reaction>
</comment>
<evidence type="ECO:0000313" key="7">
    <source>
        <dbReference type="Proteomes" id="UP001156682"/>
    </source>
</evidence>
<evidence type="ECO:0000313" key="6">
    <source>
        <dbReference type="EMBL" id="GLR65259.1"/>
    </source>
</evidence>
<keyword evidence="3" id="KW-1133">Transmembrane helix</keyword>
<dbReference type="InterPro" id="IPR043128">
    <property type="entry name" value="Rev_trsase/Diguanyl_cyclase"/>
</dbReference>
<dbReference type="PANTHER" id="PTHR45138">
    <property type="entry name" value="REGULATORY COMPONENTS OF SENSORY TRANSDUCTION SYSTEM"/>
    <property type="match status" value="1"/>
</dbReference>
<reference evidence="7" key="1">
    <citation type="journal article" date="2019" name="Int. J. Syst. Evol. Microbiol.">
        <title>The Global Catalogue of Microorganisms (GCM) 10K type strain sequencing project: providing services to taxonomists for standard genome sequencing and annotation.</title>
        <authorList>
            <consortium name="The Broad Institute Genomics Platform"/>
            <consortium name="The Broad Institute Genome Sequencing Center for Infectious Disease"/>
            <person name="Wu L."/>
            <person name="Ma J."/>
        </authorList>
    </citation>
    <scope>NUCLEOTIDE SEQUENCE [LARGE SCALE GENOMIC DNA]</scope>
    <source>
        <strain evidence="7">NBRC 100033</strain>
    </source>
</reference>
<dbReference type="PROSITE" id="PS50887">
    <property type="entry name" value="GGDEF"/>
    <property type="match status" value="1"/>
</dbReference>